<accession>A0AA88KRA1</accession>
<dbReference type="PRINTS" id="PR00463">
    <property type="entry name" value="EP450I"/>
</dbReference>
<evidence type="ECO:0000313" key="12">
    <source>
        <dbReference type="Proteomes" id="UP000816034"/>
    </source>
</evidence>
<keyword evidence="7 9" id="KW-0503">Monooxygenase</keyword>
<evidence type="ECO:0000256" key="7">
    <source>
        <dbReference type="ARBA" id="ARBA00023033"/>
    </source>
</evidence>
<dbReference type="RefSeq" id="XP_044554393.1">
    <property type="nucleotide sequence ID" value="XM_044686856.1"/>
</dbReference>
<reference evidence="11 12" key="1">
    <citation type="journal article" date="2018" name="BMC Genomics">
        <title>The genome of Naegleria lovaniensis, the basis for a comparative approach to unravel pathogenicity factors of the human pathogenic amoeba N. fowleri.</title>
        <authorList>
            <person name="Liechti N."/>
            <person name="Schurch N."/>
            <person name="Bruggmann R."/>
            <person name="Wittwer M."/>
        </authorList>
    </citation>
    <scope>NUCLEOTIDE SEQUENCE [LARGE SCALE GENOMIC DNA]</scope>
    <source>
        <strain evidence="11 12">ATCC 30569</strain>
    </source>
</reference>
<dbReference type="InterPro" id="IPR017972">
    <property type="entry name" value="Cyt_P450_CS"/>
</dbReference>
<dbReference type="Pfam" id="PF00067">
    <property type="entry name" value="p450"/>
    <property type="match status" value="1"/>
</dbReference>
<evidence type="ECO:0000313" key="11">
    <source>
        <dbReference type="EMBL" id="KAG2392499.1"/>
    </source>
</evidence>
<evidence type="ECO:0000256" key="6">
    <source>
        <dbReference type="ARBA" id="ARBA00023004"/>
    </source>
</evidence>
<dbReference type="GO" id="GO:0020037">
    <property type="term" value="F:heme binding"/>
    <property type="evidence" value="ECO:0007669"/>
    <property type="project" value="InterPro"/>
</dbReference>
<keyword evidence="10" id="KW-0472">Membrane</keyword>
<evidence type="ECO:0000256" key="10">
    <source>
        <dbReference type="SAM" id="Phobius"/>
    </source>
</evidence>
<dbReference type="Gene3D" id="1.10.630.10">
    <property type="entry name" value="Cytochrome P450"/>
    <property type="match status" value="1"/>
</dbReference>
<gene>
    <name evidence="11" type="ORF">C9374_011224</name>
</gene>
<keyword evidence="6 8" id="KW-0408">Iron</keyword>
<comment type="similarity">
    <text evidence="2 9">Belongs to the cytochrome P450 family.</text>
</comment>
<dbReference type="PRINTS" id="PR00385">
    <property type="entry name" value="P450"/>
</dbReference>
<dbReference type="PANTHER" id="PTHR24292:SF54">
    <property type="entry name" value="CYP9F3-RELATED"/>
    <property type="match status" value="1"/>
</dbReference>
<comment type="caution">
    <text evidence="11">The sequence shown here is derived from an EMBL/GenBank/DDBJ whole genome shotgun (WGS) entry which is preliminary data.</text>
</comment>
<organism evidence="11 12">
    <name type="scientific">Naegleria lovaniensis</name>
    <name type="common">Amoeba</name>
    <dbReference type="NCBI Taxonomy" id="51637"/>
    <lineage>
        <taxon>Eukaryota</taxon>
        <taxon>Discoba</taxon>
        <taxon>Heterolobosea</taxon>
        <taxon>Tetramitia</taxon>
        <taxon>Eutetramitia</taxon>
        <taxon>Vahlkampfiidae</taxon>
        <taxon>Naegleria</taxon>
    </lineage>
</organism>
<evidence type="ECO:0000256" key="1">
    <source>
        <dbReference type="ARBA" id="ARBA00001971"/>
    </source>
</evidence>
<dbReference type="AlphaFoldDB" id="A0AA88KRA1"/>
<keyword evidence="10" id="KW-1133">Transmembrane helix</keyword>
<keyword evidence="12" id="KW-1185">Reference proteome</keyword>
<dbReference type="InterPro" id="IPR050476">
    <property type="entry name" value="Insect_CytP450_Detox"/>
</dbReference>
<protein>
    <recommendedName>
        <fullName evidence="13">Cytochrome P450</fullName>
    </recommendedName>
</protein>
<dbReference type="SUPFAM" id="SSF48264">
    <property type="entry name" value="Cytochrome P450"/>
    <property type="match status" value="1"/>
</dbReference>
<evidence type="ECO:0000256" key="3">
    <source>
        <dbReference type="ARBA" id="ARBA00022617"/>
    </source>
</evidence>
<feature type="binding site" description="axial binding residue" evidence="8">
    <location>
        <position position="466"/>
    </location>
    <ligand>
        <name>heme</name>
        <dbReference type="ChEBI" id="CHEBI:30413"/>
    </ligand>
    <ligandPart>
        <name>Fe</name>
        <dbReference type="ChEBI" id="CHEBI:18248"/>
    </ligandPart>
</feature>
<dbReference type="Proteomes" id="UP000816034">
    <property type="component" value="Unassembled WGS sequence"/>
</dbReference>
<dbReference type="InterPro" id="IPR036396">
    <property type="entry name" value="Cyt_P450_sf"/>
</dbReference>
<keyword evidence="4 8" id="KW-0479">Metal-binding</keyword>
<dbReference type="InterPro" id="IPR002401">
    <property type="entry name" value="Cyt_P450_E_grp-I"/>
</dbReference>
<keyword evidence="3 8" id="KW-0349">Heme</keyword>
<comment type="cofactor">
    <cofactor evidence="1 8">
        <name>heme</name>
        <dbReference type="ChEBI" id="CHEBI:30413"/>
    </cofactor>
</comment>
<dbReference type="PROSITE" id="PS00086">
    <property type="entry name" value="CYTOCHROME_P450"/>
    <property type="match status" value="1"/>
</dbReference>
<name>A0AA88KRA1_NAELO</name>
<dbReference type="EMBL" id="PYSW02000004">
    <property type="protein sequence ID" value="KAG2392499.1"/>
    <property type="molecule type" value="Genomic_DNA"/>
</dbReference>
<evidence type="ECO:0000256" key="9">
    <source>
        <dbReference type="RuleBase" id="RU000461"/>
    </source>
</evidence>
<dbReference type="GO" id="GO:0004497">
    <property type="term" value="F:monooxygenase activity"/>
    <property type="evidence" value="ECO:0007669"/>
    <property type="project" value="UniProtKB-KW"/>
</dbReference>
<evidence type="ECO:0000256" key="2">
    <source>
        <dbReference type="ARBA" id="ARBA00010617"/>
    </source>
</evidence>
<dbReference type="InterPro" id="IPR001128">
    <property type="entry name" value="Cyt_P450"/>
</dbReference>
<evidence type="ECO:0000256" key="8">
    <source>
        <dbReference type="PIRSR" id="PIRSR602401-1"/>
    </source>
</evidence>
<proteinExistence type="inferred from homology"/>
<dbReference type="PANTHER" id="PTHR24292">
    <property type="entry name" value="CYTOCHROME P450"/>
    <property type="match status" value="1"/>
</dbReference>
<feature type="transmembrane region" description="Helical" evidence="10">
    <location>
        <begin position="12"/>
        <end position="33"/>
    </location>
</feature>
<evidence type="ECO:0000256" key="4">
    <source>
        <dbReference type="ARBA" id="ARBA00022723"/>
    </source>
</evidence>
<dbReference type="GO" id="GO:0005506">
    <property type="term" value="F:iron ion binding"/>
    <property type="evidence" value="ECO:0007669"/>
    <property type="project" value="InterPro"/>
</dbReference>
<dbReference type="GO" id="GO:0016705">
    <property type="term" value="F:oxidoreductase activity, acting on paired donors, with incorporation or reduction of molecular oxygen"/>
    <property type="evidence" value="ECO:0007669"/>
    <property type="project" value="InterPro"/>
</dbReference>
<evidence type="ECO:0008006" key="13">
    <source>
        <dbReference type="Google" id="ProtNLM"/>
    </source>
</evidence>
<dbReference type="GeneID" id="68103678"/>
<keyword evidence="5 9" id="KW-0560">Oxidoreductase</keyword>
<sequence>MIQIVLDQINDLWPTIVLVLGIALLLYLFKLLVKLYRNYSKLSHVPGFCQVMYFPFRVPLLAPEYNLADWKGVSKLMQERGDKETKAMRVSLVFYNCLVLSDKNMLKEMFISKAHCFDKPDFEYEMINIFGENLLTALTTERWRIHHRACYAAFSDDNLRLVCDEAVTSTDTLLNTRWRKAPIIDATRKSVYINPSLDFSNLTLNVLGEAAFGLSFGAFDENEEGREFSKALEHLTLDGLILRRYILQNIPFLYPLLAKITGVKAAQEKTRVVLQRCIDQRKQELEKSGDSFERRDVLSLLVKANTQDKILTDEMLISNAFVLSIAGYHTSSATCQWALFELSKHKDIQERAREEVLSILGSERKPSFDDYQKFHYLNAVIMETLRLHPPITSVVKQVCKKETTLGKFLIPKGTEIDVFIGGVHTDPRYWENPYTFNPERFVKEEDKSRAKHDFSWIPFSAGNRKCIGYRFAEMEICMILSRLLQNYEFDIEDAHLVGEVVGVTVTPSNLKIKATPLC</sequence>
<keyword evidence="10" id="KW-0812">Transmembrane</keyword>
<evidence type="ECO:0000256" key="5">
    <source>
        <dbReference type="ARBA" id="ARBA00023002"/>
    </source>
</evidence>